<keyword evidence="2" id="KW-1185">Reference proteome</keyword>
<dbReference type="Proteomes" id="UP001204798">
    <property type="component" value="Unassembled WGS sequence"/>
</dbReference>
<protein>
    <submittedName>
        <fullName evidence="1">Uncharacterized protein</fullName>
    </submittedName>
</protein>
<comment type="caution">
    <text evidence="1">The sequence shown here is derived from an EMBL/GenBank/DDBJ whole genome shotgun (WGS) entry which is preliminary data.</text>
</comment>
<name>A0ABT2ELS6_9BACT</name>
<reference evidence="1 2" key="1">
    <citation type="submission" date="2022-08" db="EMBL/GenBank/DDBJ databases">
        <title>Bacterial and archaeal communities from various locations to study Microbial Dark Matter (Phase II).</title>
        <authorList>
            <person name="Stepanauskas R."/>
        </authorList>
    </citation>
    <scope>NUCLEOTIDE SEQUENCE [LARGE SCALE GENOMIC DNA]</scope>
    <source>
        <strain evidence="1 2">PD1</strain>
    </source>
</reference>
<sequence length="487" mass="53522">MVFVRRSLWLFFGVVLSVSVVAIPLGCGGGGGPSPPPPLTLTLHDASGRTVTEINEETLSTFFAKITGLPPNKPFELMLYRDGQPLYRDAQGNLQPITATSDEKGEIPAVVLFYDLGVDPQTGFPTPASGSYSVRIFGSGVDRLISFTVRSRSRRQQIPERTPTIWVVRENGAIAGGSIPEGEPVYAAGINFPPNRKVRLYVVLDKSGWNSGSFPTNLEDVTGMVEEVTSNSSGEITRTLVWASAQPVNGQRDFDLVANVADENGNFDTEYTPGVDAVDADLTTGFTVQLPPQPIIRVYLASDKQGNYRDFFSPDETVTIWVNPPNRPLIPFRMVKKYICPHKETWNYGDQLVDVTGRAEWDLVRYACLNQYLYTVWAPPLTPGTYDPVIDVNQNGVYDEGDILGKPFEVRGVKPKRIFVSARFPFIDPNGETPVTAILIGENDRPMTGQTVQFSVFGWTQKQVQQTPNAYTFRSPLSKKGIGAGSG</sequence>
<evidence type="ECO:0000313" key="2">
    <source>
        <dbReference type="Proteomes" id="UP001204798"/>
    </source>
</evidence>
<dbReference type="RefSeq" id="WP_259094960.1">
    <property type="nucleotide sequence ID" value="NZ_CP130454.1"/>
</dbReference>
<evidence type="ECO:0000313" key="1">
    <source>
        <dbReference type="EMBL" id="MCS3918899.1"/>
    </source>
</evidence>
<gene>
    <name evidence="1" type="ORF">M2350_001299</name>
</gene>
<dbReference type="EMBL" id="JANUCP010000002">
    <property type="protein sequence ID" value="MCS3918899.1"/>
    <property type="molecule type" value="Genomic_DNA"/>
</dbReference>
<accession>A0ABT2ELS6</accession>
<proteinExistence type="predicted"/>
<organism evidence="1 2">
    <name type="scientific">Candidatus Fervidibacter sacchari</name>
    <dbReference type="NCBI Taxonomy" id="1448929"/>
    <lineage>
        <taxon>Bacteria</taxon>
        <taxon>Candidatus Fervidibacterota</taxon>
        <taxon>Candidatus Fervidibacter</taxon>
    </lineage>
</organism>